<gene>
    <name evidence="1" type="ORF">Hyperionvirus1_106</name>
</gene>
<name>A0A3G5A5L8_9VIRU</name>
<proteinExistence type="predicted"/>
<protein>
    <submittedName>
        <fullName evidence="1">Uncharacterized protein</fullName>
    </submittedName>
</protein>
<accession>A0A3G5A5L8</accession>
<reference evidence="1" key="1">
    <citation type="submission" date="2018-10" db="EMBL/GenBank/DDBJ databases">
        <title>Hidden diversity of soil giant viruses.</title>
        <authorList>
            <person name="Schulz F."/>
            <person name="Alteio L."/>
            <person name="Goudeau D."/>
            <person name="Ryan E.M."/>
            <person name="Malmstrom R.R."/>
            <person name="Blanchard J."/>
            <person name="Woyke T."/>
        </authorList>
    </citation>
    <scope>NUCLEOTIDE SEQUENCE</scope>
    <source>
        <strain evidence="1">HYV1</strain>
    </source>
</reference>
<sequence length="67" mass="7939">MVEALIKKWEMYIWFDEVAKEVRITELGDEFFFAPEKFHRLPFAELTLVYNTLVAREQAAAVICEKN</sequence>
<organism evidence="1">
    <name type="scientific">Hyperionvirus sp</name>
    <dbReference type="NCBI Taxonomy" id="2487770"/>
    <lineage>
        <taxon>Viruses</taxon>
        <taxon>Varidnaviria</taxon>
        <taxon>Bamfordvirae</taxon>
        <taxon>Nucleocytoviricota</taxon>
        <taxon>Megaviricetes</taxon>
        <taxon>Imitervirales</taxon>
        <taxon>Mimiviridae</taxon>
        <taxon>Klosneuvirinae</taxon>
    </lineage>
</organism>
<dbReference type="EMBL" id="MK072383">
    <property type="protein sequence ID" value="AYV82527.1"/>
    <property type="molecule type" value="Genomic_DNA"/>
</dbReference>
<evidence type="ECO:0000313" key="1">
    <source>
        <dbReference type="EMBL" id="AYV82527.1"/>
    </source>
</evidence>